<gene>
    <name evidence="1" type="ORF">PCASD_24381</name>
</gene>
<organism evidence="1 2">
    <name type="scientific">Puccinia coronata f. sp. avenae</name>
    <dbReference type="NCBI Taxonomy" id="200324"/>
    <lineage>
        <taxon>Eukaryota</taxon>
        <taxon>Fungi</taxon>
        <taxon>Dikarya</taxon>
        <taxon>Basidiomycota</taxon>
        <taxon>Pucciniomycotina</taxon>
        <taxon>Pucciniomycetes</taxon>
        <taxon>Pucciniales</taxon>
        <taxon>Pucciniaceae</taxon>
        <taxon>Puccinia</taxon>
    </lineage>
</organism>
<accession>A0A2N5TQK6</accession>
<comment type="caution">
    <text evidence="1">The sequence shown here is derived from an EMBL/GenBank/DDBJ whole genome shotgun (WGS) entry which is preliminary data.</text>
</comment>
<sequence length="211" mass="23764">MTRRIAPAPSPSHDMEVIVNYGPGRKFRWDRKAQMLVPQKLPLPPTPMKVPYLQEFTRDPTPVEKELVDEIIRELPIGFDYEIHPGKHLEIRRMHKGNWEQCGICGRIRVFAVHDGYRALVKDTGCCNCKSGCDCVINARTCCNCAEGWTWAAIACCISALTAKSAFELGKSAVSSYLPHTSSTDLVFYVDFGMSSLVEVKIYYLLGWDSD</sequence>
<dbReference type="Proteomes" id="UP000235392">
    <property type="component" value="Unassembled WGS sequence"/>
</dbReference>
<dbReference type="AlphaFoldDB" id="A0A2N5TQK6"/>
<dbReference type="EMBL" id="PGCI01000393">
    <property type="protein sequence ID" value="PLW27751.1"/>
    <property type="molecule type" value="Genomic_DNA"/>
</dbReference>
<evidence type="ECO:0000313" key="2">
    <source>
        <dbReference type="Proteomes" id="UP000235392"/>
    </source>
</evidence>
<name>A0A2N5TQK6_9BASI</name>
<protein>
    <submittedName>
        <fullName evidence="1">Uncharacterized protein</fullName>
    </submittedName>
</protein>
<reference evidence="1 2" key="1">
    <citation type="submission" date="2017-11" db="EMBL/GenBank/DDBJ databases">
        <title>De novo assembly and phasing of dikaryotic genomes from two isolates of Puccinia coronata f. sp. avenae, the causal agent of oat crown rust.</title>
        <authorList>
            <person name="Miller M.E."/>
            <person name="Zhang Y."/>
            <person name="Omidvar V."/>
            <person name="Sperschneider J."/>
            <person name="Schwessinger B."/>
            <person name="Raley C."/>
            <person name="Palmer J.M."/>
            <person name="Garnica D."/>
            <person name="Upadhyaya N."/>
            <person name="Rathjen J."/>
            <person name="Taylor J.M."/>
            <person name="Park R.F."/>
            <person name="Dodds P.N."/>
            <person name="Hirsch C.D."/>
            <person name="Kianian S.F."/>
            <person name="Figueroa M."/>
        </authorList>
    </citation>
    <scope>NUCLEOTIDE SEQUENCE [LARGE SCALE GENOMIC DNA]</scope>
    <source>
        <strain evidence="1">12SD80</strain>
    </source>
</reference>
<proteinExistence type="predicted"/>
<evidence type="ECO:0000313" key="1">
    <source>
        <dbReference type="EMBL" id="PLW27751.1"/>
    </source>
</evidence>